<dbReference type="Pfam" id="PF08241">
    <property type="entry name" value="Methyltransf_11"/>
    <property type="match status" value="1"/>
</dbReference>
<accession>A0ABT5BNH1</accession>
<protein>
    <submittedName>
        <fullName evidence="2">Class I SAM-dependent methyltransferase</fullName>
    </submittedName>
</protein>
<evidence type="ECO:0000313" key="3">
    <source>
        <dbReference type="Proteomes" id="UP001217838"/>
    </source>
</evidence>
<dbReference type="SUPFAM" id="SSF53335">
    <property type="entry name" value="S-adenosyl-L-methionine-dependent methyltransferases"/>
    <property type="match status" value="1"/>
</dbReference>
<dbReference type="EMBL" id="JAQNDN010000028">
    <property type="protein sequence ID" value="MDC0675721.1"/>
    <property type="molecule type" value="Genomic_DNA"/>
</dbReference>
<name>A0ABT5BNH1_9BACT</name>
<gene>
    <name evidence="2" type="ORF">POL58_48785</name>
</gene>
<dbReference type="Proteomes" id="UP001217838">
    <property type="component" value="Unassembled WGS sequence"/>
</dbReference>
<dbReference type="Gene3D" id="3.40.50.150">
    <property type="entry name" value="Vaccinia Virus protein VP39"/>
    <property type="match status" value="1"/>
</dbReference>
<dbReference type="CDD" id="cd02440">
    <property type="entry name" value="AdoMet_MTases"/>
    <property type="match status" value="1"/>
</dbReference>
<evidence type="ECO:0000313" key="2">
    <source>
        <dbReference type="EMBL" id="MDC0675721.1"/>
    </source>
</evidence>
<keyword evidence="2" id="KW-0808">Transferase</keyword>
<dbReference type="InterPro" id="IPR029063">
    <property type="entry name" value="SAM-dependent_MTases_sf"/>
</dbReference>
<proteinExistence type="predicted"/>
<dbReference type="GO" id="GO:0008168">
    <property type="term" value="F:methyltransferase activity"/>
    <property type="evidence" value="ECO:0007669"/>
    <property type="project" value="UniProtKB-KW"/>
</dbReference>
<dbReference type="InterPro" id="IPR013216">
    <property type="entry name" value="Methyltransf_11"/>
</dbReference>
<comment type="caution">
    <text evidence="2">The sequence shown here is derived from an EMBL/GenBank/DDBJ whole genome shotgun (WGS) entry which is preliminary data.</text>
</comment>
<reference evidence="2 3" key="1">
    <citation type="submission" date="2022-11" db="EMBL/GenBank/DDBJ databases">
        <title>Minimal conservation of predation-associated metabolite biosynthetic gene clusters underscores biosynthetic potential of Myxococcota including descriptions for ten novel species: Archangium lansinium sp. nov., Myxococcus landrumus sp. nov., Nannocystis bai.</title>
        <authorList>
            <person name="Ahearne A."/>
            <person name="Stevens C."/>
            <person name="Dowd S."/>
        </authorList>
    </citation>
    <scope>NUCLEOTIDE SEQUENCE [LARGE SCALE GENOMIC DNA]</scope>
    <source>
        <strain evidence="2 3">NCELM</strain>
    </source>
</reference>
<dbReference type="PANTHER" id="PTHR43591:SF24">
    <property type="entry name" value="2-METHOXY-6-POLYPRENYL-1,4-BENZOQUINOL METHYLASE, MITOCHONDRIAL"/>
    <property type="match status" value="1"/>
</dbReference>
<organism evidence="2 3">
    <name type="scientific">Nannocystis radixulma</name>
    <dbReference type="NCBI Taxonomy" id="2995305"/>
    <lineage>
        <taxon>Bacteria</taxon>
        <taxon>Pseudomonadati</taxon>
        <taxon>Myxococcota</taxon>
        <taxon>Polyangia</taxon>
        <taxon>Nannocystales</taxon>
        <taxon>Nannocystaceae</taxon>
        <taxon>Nannocystis</taxon>
    </lineage>
</organism>
<keyword evidence="2" id="KW-0489">Methyltransferase</keyword>
<dbReference type="PANTHER" id="PTHR43591">
    <property type="entry name" value="METHYLTRANSFERASE"/>
    <property type="match status" value="1"/>
</dbReference>
<feature type="domain" description="Methyltransferase type 11" evidence="1">
    <location>
        <begin position="47"/>
        <end position="145"/>
    </location>
</feature>
<dbReference type="RefSeq" id="WP_272011149.1">
    <property type="nucleotide sequence ID" value="NZ_JAQNDN010000028.1"/>
</dbReference>
<keyword evidence="3" id="KW-1185">Reference proteome</keyword>
<evidence type="ECO:0000259" key="1">
    <source>
        <dbReference type="Pfam" id="PF08241"/>
    </source>
</evidence>
<dbReference type="GO" id="GO:0032259">
    <property type="term" value="P:methylation"/>
    <property type="evidence" value="ECO:0007669"/>
    <property type="project" value="UniProtKB-KW"/>
</dbReference>
<sequence>MLQRILEHEVMDTPEDARDYDAMDHAAVNAAFCDDFLALGPPPACIVDFGTGTALIPIALCERAAGFSVVAIELAENMLALARDNVTRAKLGERILFEKADAKGTRFEDASFGAVISNSIVHHIPEPGQLFAEMWRVAARGAVLFVRDLHRPNSEAEVDRLVALYTGEPPRDAALVASFERQRALFRDSLCASLTVAEIAAMVAPLGIPAAAVTMTSDRHWTLAWRKS</sequence>